<feature type="region of interest" description="Disordered" evidence="1">
    <location>
        <begin position="1"/>
        <end position="55"/>
    </location>
</feature>
<feature type="compositionally biased region" description="Low complexity" evidence="1">
    <location>
        <begin position="104"/>
        <end position="118"/>
    </location>
</feature>
<evidence type="ECO:0000313" key="3">
    <source>
        <dbReference type="EMBL" id="GAA2156140.1"/>
    </source>
</evidence>
<protein>
    <submittedName>
        <fullName evidence="3">Uncharacterized protein</fullName>
    </submittedName>
</protein>
<accession>A0ABP5M2W0</accession>
<keyword evidence="4" id="KW-1185">Reference proteome</keyword>
<keyword evidence="2" id="KW-1133">Transmembrane helix</keyword>
<reference evidence="4" key="1">
    <citation type="journal article" date="2019" name="Int. J. Syst. Evol. Microbiol.">
        <title>The Global Catalogue of Microorganisms (GCM) 10K type strain sequencing project: providing services to taxonomists for standard genome sequencing and annotation.</title>
        <authorList>
            <consortium name="The Broad Institute Genomics Platform"/>
            <consortium name="The Broad Institute Genome Sequencing Center for Infectious Disease"/>
            <person name="Wu L."/>
            <person name="Ma J."/>
        </authorList>
    </citation>
    <scope>NUCLEOTIDE SEQUENCE [LARGE SCALE GENOMIC DNA]</scope>
    <source>
        <strain evidence="4">JCM 13850</strain>
    </source>
</reference>
<dbReference type="Proteomes" id="UP001501020">
    <property type="component" value="Unassembled WGS sequence"/>
</dbReference>
<feature type="region of interest" description="Disordered" evidence="1">
    <location>
        <begin position="99"/>
        <end position="128"/>
    </location>
</feature>
<organism evidence="3 4">
    <name type="scientific">Actinomadura napierensis</name>
    <dbReference type="NCBI Taxonomy" id="267854"/>
    <lineage>
        <taxon>Bacteria</taxon>
        <taxon>Bacillati</taxon>
        <taxon>Actinomycetota</taxon>
        <taxon>Actinomycetes</taxon>
        <taxon>Streptosporangiales</taxon>
        <taxon>Thermomonosporaceae</taxon>
        <taxon>Actinomadura</taxon>
    </lineage>
</organism>
<proteinExistence type="predicted"/>
<feature type="compositionally biased region" description="Pro residues" evidence="1">
    <location>
        <begin position="17"/>
        <end position="55"/>
    </location>
</feature>
<feature type="transmembrane region" description="Helical" evidence="2">
    <location>
        <begin position="62"/>
        <end position="85"/>
    </location>
</feature>
<keyword evidence="2" id="KW-0472">Membrane</keyword>
<comment type="caution">
    <text evidence="3">The sequence shown here is derived from an EMBL/GenBank/DDBJ whole genome shotgun (WGS) entry which is preliminary data.</text>
</comment>
<evidence type="ECO:0000256" key="2">
    <source>
        <dbReference type="SAM" id="Phobius"/>
    </source>
</evidence>
<sequence length="283" mass="29067">MNPPEWPGQPPGGSGFPPAPPGPPMPGPPMPGPPMPGPPMPGPPGAPMGFPPPPRRSGGGPLVPLLIIGVVAVLAVVGVGAFFLLSGDDNDDPPIAVRTPTYLTPSSRTTTVPSPRTSIGGGTGDPASVLSRTIRTAKGNTFTQAGTRNESCTTRANAKLLTALRTHPCIGLMHSAVYANPGRTIVTSVSIMTLASDSAAASVRGVTDRSGWPKLLTPSDASGLPQPRANPAYWTRTWSQGRNVIYAQSYWKTGGPTGGRTGQVFATAGELGVEVTNTLLWSN</sequence>
<dbReference type="EMBL" id="BAAAMR010000071">
    <property type="protein sequence ID" value="GAA2156140.1"/>
    <property type="molecule type" value="Genomic_DNA"/>
</dbReference>
<feature type="compositionally biased region" description="Pro residues" evidence="1">
    <location>
        <begin position="1"/>
        <end position="10"/>
    </location>
</feature>
<evidence type="ECO:0000256" key="1">
    <source>
        <dbReference type="SAM" id="MobiDB-lite"/>
    </source>
</evidence>
<gene>
    <name evidence="3" type="ORF">GCM10009727_64580</name>
</gene>
<name>A0ABP5M2W0_9ACTN</name>
<keyword evidence="2" id="KW-0812">Transmembrane</keyword>
<evidence type="ECO:0000313" key="4">
    <source>
        <dbReference type="Proteomes" id="UP001501020"/>
    </source>
</evidence>